<dbReference type="Proteomes" id="UP001501866">
    <property type="component" value="Unassembled WGS sequence"/>
</dbReference>
<accession>A0ABP6HL75</accession>
<name>A0ABP6HL75_9ACTN</name>
<feature type="transmembrane region" description="Helical" evidence="1">
    <location>
        <begin position="30"/>
        <end position="48"/>
    </location>
</feature>
<sequence>MTVTVRDRVTSVVLLCGLSAPLVAVLSDPLLAVGIATAVALAANWGLWRWRRLRAESGH</sequence>
<reference evidence="3" key="1">
    <citation type="journal article" date="2019" name="Int. J. Syst. Evol. Microbiol.">
        <title>The Global Catalogue of Microorganisms (GCM) 10K type strain sequencing project: providing services to taxonomists for standard genome sequencing and annotation.</title>
        <authorList>
            <consortium name="The Broad Institute Genomics Platform"/>
            <consortium name="The Broad Institute Genome Sequencing Center for Infectious Disease"/>
            <person name="Wu L."/>
            <person name="Ma J."/>
        </authorList>
    </citation>
    <scope>NUCLEOTIDE SEQUENCE [LARGE SCALE GENOMIC DNA]</scope>
    <source>
        <strain evidence="3">JCM 9095</strain>
    </source>
</reference>
<keyword evidence="3" id="KW-1185">Reference proteome</keyword>
<evidence type="ECO:0000313" key="2">
    <source>
        <dbReference type="EMBL" id="GAA2774852.1"/>
    </source>
</evidence>
<keyword evidence="1" id="KW-0472">Membrane</keyword>
<evidence type="ECO:0000256" key="1">
    <source>
        <dbReference type="SAM" id="Phobius"/>
    </source>
</evidence>
<dbReference type="EMBL" id="BAAAUH010000164">
    <property type="protein sequence ID" value="GAA2774852.1"/>
    <property type="molecule type" value="Genomic_DNA"/>
</dbReference>
<gene>
    <name evidence="2" type="ORF">GCM10010451_68460</name>
</gene>
<comment type="caution">
    <text evidence="2">The sequence shown here is derived from an EMBL/GenBank/DDBJ whole genome shotgun (WGS) entry which is preliminary data.</text>
</comment>
<protein>
    <submittedName>
        <fullName evidence="2">Uncharacterized protein</fullName>
    </submittedName>
</protein>
<evidence type="ECO:0000313" key="3">
    <source>
        <dbReference type="Proteomes" id="UP001501866"/>
    </source>
</evidence>
<keyword evidence="1" id="KW-1133">Transmembrane helix</keyword>
<keyword evidence="1" id="KW-0812">Transmembrane</keyword>
<proteinExistence type="predicted"/>
<organism evidence="2 3">
    <name type="scientific">Streptomyces virens</name>
    <dbReference type="NCBI Taxonomy" id="285572"/>
    <lineage>
        <taxon>Bacteria</taxon>
        <taxon>Bacillati</taxon>
        <taxon>Actinomycetota</taxon>
        <taxon>Actinomycetes</taxon>
        <taxon>Kitasatosporales</taxon>
        <taxon>Streptomycetaceae</taxon>
        <taxon>Streptomyces</taxon>
    </lineage>
</organism>